<keyword evidence="1" id="KW-0732">Signal</keyword>
<dbReference type="Pfam" id="PF16119">
    <property type="entry name" value="DUF4835"/>
    <property type="match status" value="1"/>
</dbReference>
<feature type="signal peptide" evidence="1">
    <location>
        <begin position="1"/>
        <end position="21"/>
    </location>
</feature>
<dbReference type="EMBL" id="FXSZ01000015">
    <property type="protein sequence ID" value="SMO83690.1"/>
    <property type="molecule type" value="Genomic_DNA"/>
</dbReference>
<name>A0A521EKM0_9SPHI</name>
<feature type="chain" id="PRO_5021888502" description="DUF4835 domain-containing protein" evidence="1">
    <location>
        <begin position="22"/>
        <end position="302"/>
    </location>
</feature>
<dbReference type="AlphaFoldDB" id="A0A521EKM0"/>
<evidence type="ECO:0000313" key="2">
    <source>
        <dbReference type="EMBL" id="SMO83690.1"/>
    </source>
</evidence>
<evidence type="ECO:0008006" key="4">
    <source>
        <dbReference type="Google" id="ProtNLM"/>
    </source>
</evidence>
<accession>A0A521EKM0</accession>
<proteinExistence type="predicted"/>
<dbReference type="OrthoDB" id="9773381at2"/>
<keyword evidence="3" id="KW-1185">Reference proteome</keyword>
<evidence type="ECO:0000313" key="3">
    <source>
        <dbReference type="Proteomes" id="UP000315971"/>
    </source>
</evidence>
<organism evidence="2 3">
    <name type="scientific">Solitalea koreensis</name>
    <dbReference type="NCBI Taxonomy" id="543615"/>
    <lineage>
        <taxon>Bacteria</taxon>
        <taxon>Pseudomonadati</taxon>
        <taxon>Bacteroidota</taxon>
        <taxon>Sphingobacteriia</taxon>
        <taxon>Sphingobacteriales</taxon>
        <taxon>Sphingobacteriaceae</taxon>
        <taxon>Solitalea</taxon>
    </lineage>
</organism>
<dbReference type="Proteomes" id="UP000315971">
    <property type="component" value="Unassembled WGS sequence"/>
</dbReference>
<evidence type="ECO:0000256" key="1">
    <source>
        <dbReference type="SAM" id="SignalP"/>
    </source>
</evidence>
<gene>
    <name evidence="2" type="ORF">SAMN06265350_11531</name>
</gene>
<dbReference type="InterPro" id="IPR032274">
    <property type="entry name" value="DUF4835"/>
</dbReference>
<protein>
    <recommendedName>
        <fullName evidence="4">DUF4835 domain-containing protein</fullName>
    </recommendedName>
</protein>
<sequence length="302" mass="34547">MAKRLLFVAITLLGFTLSAIAQDLYCRVSVVHPQIQTSDERIFKALEKQIQDFLNNRKWAIDNIQPQEKIEASITLNVSNWDGNSKFEATAQIQSSRPVFGASYNTPVLNINDKDWNFNYQEMQSLEYNESGNNNSNLALLLTYYANVIVGLDYDTFALEGGTSYFNKAQNVVNNAQNSIYAGWKAFESNKNRYWLAENLLNNTFKPVRDMSYTYHRRGLDLFYSNIDKGRTDLLTSLTTIERAYNERPTGYFFIVFFTAKSDEIANILQKADPTQRLKVLPILKTIDPANSNKYEQVAAAK</sequence>
<reference evidence="2 3" key="1">
    <citation type="submission" date="2017-05" db="EMBL/GenBank/DDBJ databases">
        <authorList>
            <person name="Varghese N."/>
            <person name="Submissions S."/>
        </authorList>
    </citation>
    <scope>NUCLEOTIDE SEQUENCE [LARGE SCALE GENOMIC DNA]</scope>
    <source>
        <strain evidence="2 3">DSM 21342</strain>
    </source>
</reference>
<dbReference type="RefSeq" id="WP_142604753.1">
    <property type="nucleotide sequence ID" value="NZ_FXSZ01000015.1"/>
</dbReference>